<dbReference type="AlphaFoldDB" id="A0A1G4KAE8"/>
<dbReference type="Proteomes" id="UP000189911">
    <property type="component" value="Chromosome F"/>
</dbReference>
<keyword evidence="1" id="KW-0833">Ubl conjugation pathway</keyword>
<dbReference type="InterPro" id="IPR018860">
    <property type="entry name" value="APC_suCDC26"/>
</dbReference>
<dbReference type="GO" id="GO:0005680">
    <property type="term" value="C:anaphase-promoting complex"/>
    <property type="evidence" value="ECO:0007669"/>
    <property type="project" value="InterPro"/>
</dbReference>
<dbReference type="GO" id="GO:0031145">
    <property type="term" value="P:anaphase-promoting complex-dependent catabolic process"/>
    <property type="evidence" value="ECO:0007669"/>
    <property type="project" value="InterPro"/>
</dbReference>
<dbReference type="Pfam" id="PF10471">
    <property type="entry name" value="ANAPC_CDC26"/>
    <property type="match status" value="1"/>
</dbReference>
<evidence type="ECO:0000313" key="4">
    <source>
        <dbReference type="Proteomes" id="UP000189911"/>
    </source>
</evidence>
<name>A0A1G4KAE8_9SACH</name>
<dbReference type="EMBL" id="LT598452">
    <property type="protein sequence ID" value="SCV01188.1"/>
    <property type="molecule type" value="Genomic_DNA"/>
</dbReference>
<protein>
    <submittedName>
        <fullName evidence="3">LANO_0F10572g1_1</fullName>
    </submittedName>
</protein>
<evidence type="ECO:0000256" key="2">
    <source>
        <dbReference type="SAM" id="MobiDB-lite"/>
    </source>
</evidence>
<sequence length="106" mass="12057">MIRRLPTAISLTPEDLIELEEELEEFKLQREIKAQQRNLRRSATVVADQDDAAQIPAAVRNTMQESPLKKEMSHNGSSVQRPLSQSFNGVVEGPSTFSRNPFYTER</sequence>
<proteinExistence type="predicted"/>
<keyword evidence="4" id="KW-1185">Reference proteome</keyword>
<feature type="compositionally biased region" description="Polar residues" evidence="2">
    <location>
        <begin position="74"/>
        <end position="88"/>
    </location>
</feature>
<evidence type="ECO:0000313" key="3">
    <source>
        <dbReference type="EMBL" id="SCV01188.1"/>
    </source>
</evidence>
<feature type="region of interest" description="Disordered" evidence="2">
    <location>
        <begin position="64"/>
        <end position="106"/>
    </location>
</feature>
<feature type="compositionally biased region" description="Polar residues" evidence="2">
    <location>
        <begin position="95"/>
        <end position="106"/>
    </location>
</feature>
<accession>A0A1G4KAE8</accession>
<evidence type="ECO:0000256" key="1">
    <source>
        <dbReference type="ARBA" id="ARBA00022786"/>
    </source>
</evidence>
<gene>
    <name evidence="3" type="ORF">LANO_0F10572G</name>
</gene>
<reference evidence="4" key="1">
    <citation type="submission" date="2016-03" db="EMBL/GenBank/DDBJ databases">
        <authorList>
            <person name="Devillers Hugo."/>
        </authorList>
    </citation>
    <scope>NUCLEOTIDE SEQUENCE [LARGE SCALE GENOMIC DNA]</scope>
</reference>
<organism evidence="3 4">
    <name type="scientific">Lachancea nothofagi CBS 11611</name>
    <dbReference type="NCBI Taxonomy" id="1266666"/>
    <lineage>
        <taxon>Eukaryota</taxon>
        <taxon>Fungi</taxon>
        <taxon>Dikarya</taxon>
        <taxon>Ascomycota</taxon>
        <taxon>Saccharomycotina</taxon>
        <taxon>Saccharomycetes</taxon>
        <taxon>Saccharomycetales</taxon>
        <taxon>Saccharomycetaceae</taxon>
        <taxon>Lachancea</taxon>
    </lineage>
</organism>